<sequence>MGLFDRIKKAFTGKDDSKEDLEKKSQEEEATKESAESENNQSDQEKSDQKEESSDTASKKELNENNAPKESAEESTNETSDESNDEGTSKPADDNKETEPVNKSVEEASEEKTVETSEDTTKESKPESETKESVEPKSQVEEEAKPEAKAESQTQTTDESEETTKTSKQAENPDKNENQVSEFETEAKEQQDDIEEYDKGLKKSRNSFSARFNRFMANFRSVDEDFFDDLEELLIESDVGYETAIKISDELREEVKLENAKKRSDVSNVIVKKLVDMYGEEGKEEDNSLKFSTDKTPTVFLFVGVNGAGKTTTVGKLAHRYQQEGKKVLLAAADTFRAGAIEQLQEWGKRVNVPVQASKAHTDPASVVYDAVQRAQKEDFDILLVDTAGRLQNKQGLMRELEKIKRVISRELPQAPQEVLLVLDGSTGQNALSQAKQFKDTTDVTGIVLTKLDGSSQGGIVLAIRNELHLAVKLVGLGEQMDDLRDFDPEKFIYGLFKELIVGSSDK</sequence>
<dbReference type="InterPro" id="IPR036225">
    <property type="entry name" value="SRP/SRP_N"/>
</dbReference>
<comment type="similarity">
    <text evidence="9">Belongs to the GTP-binding SRP family. FtsY subfamily.</text>
</comment>
<evidence type="ECO:0000256" key="10">
    <source>
        <dbReference type="SAM" id="MobiDB-lite"/>
    </source>
</evidence>
<dbReference type="CDD" id="cd17874">
    <property type="entry name" value="FtsY"/>
    <property type="match status" value="1"/>
</dbReference>
<dbReference type="InterPro" id="IPR000897">
    <property type="entry name" value="SRP54_GTPase_dom"/>
</dbReference>
<dbReference type="SUPFAM" id="SSF52540">
    <property type="entry name" value="P-loop containing nucleoside triphosphate hydrolases"/>
    <property type="match status" value="1"/>
</dbReference>
<dbReference type="Pfam" id="PF00448">
    <property type="entry name" value="SRP54"/>
    <property type="match status" value="1"/>
</dbReference>
<comment type="caution">
    <text evidence="14">The sequence shown here is derived from an EMBL/GenBank/DDBJ whole genome shotgun (WGS) entry which is preliminary data.</text>
</comment>
<dbReference type="GO" id="GO:0006614">
    <property type="term" value="P:SRP-dependent cotranslational protein targeting to membrane"/>
    <property type="evidence" value="ECO:0007669"/>
    <property type="project" value="InterPro"/>
</dbReference>
<comment type="subcellular location">
    <subcellularLocation>
        <location evidence="9">Cell membrane</location>
        <topology evidence="9">Peripheral membrane protein</topology>
        <orientation evidence="9">Cytoplasmic side</orientation>
    </subcellularLocation>
    <subcellularLocation>
        <location evidence="9">Cytoplasm</location>
    </subcellularLocation>
</comment>
<dbReference type="PANTHER" id="PTHR43134">
    <property type="entry name" value="SIGNAL RECOGNITION PARTICLE RECEPTOR SUBUNIT ALPHA"/>
    <property type="match status" value="1"/>
</dbReference>
<feature type="domain" description="Signal recognition particle SRP54 helical bundle" evidence="13">
    <location>
        <begin position="197"/>
        <end position="278"/>
    </location>
</feature>
<feature type="binding site" evidence="9">
    <location>
        <begin position="386"/>
        <end position="390"/>
    </location>
    <ligand>
        <name>GTP</name>
        <dbReference type="ChEBI" id="CHEBI:37565"/>
    </ligand>
</feature>
<dbReference type="FunFam" id="1.20.120.140:FF:000002">
    <property type="entry name" value="Signal recognition particle receptor FtsY"/>
    <property type="match status" value="1"/>
</dbReference>
<evidence type="ECO:0000259" key="13">
    <source>
        <dbReference type="SMART" id="SM00963"/>
    </source>
</evidence>
<proteinExistence type="inferred from homology"/>
<comment type="subunit">
    <text evidence="9">Part of the signal recognition particle protein translocation system, which is composed of SRP and FtsY.</text>
</comment>
<dbReference type="InterPro" id="IPR003593">
    <property type="entry name" value="AAA+_ATPase"/>
</dbReference>
<feature type="compositionally biased region" description="Basic and acidic residues" evidence="10">
    <location>
        <begin position="87"/>
        <end position="150"/>
    </location>
</feature>
<evidence type="ECO:0000313" key="14">
    <source>
        <dbReference type="EMBL" id="MQS75074.1"/>
    </source>
</evidence>
<evidence type="ECO:0000256" key="2">
    <source>
        <dbReference type="ARBA" id="ARBA00022490"/>
    </source>
</evidence>
<feature type="compositionally biased region" description="Basic and acidic residues" evidence="10">
    <location>
        <begin position="43"/>
        <end position="63"/>
    </location>
</feature>
<evidence type="ECO:0000256" key="8">
    <source>
        <dbReference type="ARBA" id="ARBA00048027"/>
    </source>
</evidence>
<evidence type="ECO:0000256" key="5">
    <source>
        <dbReference type="ARBA" id="ARBA00023134"/>
    </source>
</evidence>
<dbReference type="NCBIfam" id="TIGR00064">
    <property type="entry name" value="ftsY"/>
    <property type="match status" value="1"/>
</dbReference>
<reference evidence="14 15" key="1">
    <citation type="journal article" date="2019" name="Syst. Appl. Microbiol.">
        <title>Polyphasic characterization of two novel Lactobacillus spp. isolated from blown salami packages: Description of Lactobacillus halodurans sp. nov. and Lactobacillus salsicarnum sp. nov.</title>
        <authorList>
            <person name="Schuster J.A."/>
            <person name="Klingl A."/>
            <person name="Vogel R.F."/>
            <person name="Ehrmann M.A."/>
        </authorList>
    </citation>
    <scope>NUCLEOTIDE SEQUENCE [LARGE SCALE GENOMIC DNA]</scope>
    <source>
        <strain evidence="14 15">TMW 1.2172</strain>
    </source>
</reference>
<evidence type="ECO:0000256" key="4">
    <source>
        <dbReference type="ARBA" id="ARBA00022801"/>
    </source>
</evidence>
<name>A0A5P0ZLF3_9LACO</name>
<feature type="compositionally biased region" description="Acidic residues" evidence="10">
    <location>
        <begin position="73"/>
        <end position="85"/>
    </location>
</feature>
<dbReference type="Proteomes" id="UP000414364">
    <property type="component" value="Unassembled WGS sequence"/>
</dbReference>
<dbReference type="EMBL" id="VDFP01000002">
    <property type="protein sequence ID" value="MQS75074.1"/>
    <property type="molecule type" value="Genomic_DNA"/>
</dbReference>
<dbReference type="HAMAP" id="MF_00920">
    <property type="entry name" value="FtsY"/>
    <property type="match status" value="1"/>
</dbReference>
<dbReference type="SMART" id="SM00962">
    <property type="entry name" value="SRP54"/>
    <property type="match status" value="1"/>
</dbReference>
<dbReference type="GO" id="GO:0005047">
    <property type="term" value="F:signal recognition particle binding"/>
    <property type="evidence" value="ECO:0007669"/>
    <property type="project" value="TreeGrafter"/>
</dbReference>
<dbReference type="PANTHER" id="PTHR43134:SF1">
    <property type="entry name" value="SIGNAL RECOGNITION PARTICLE RECEPTOR SUBUNIT ALPHA"/>
    <property type="match status" value="1"/>
</dbReference>
<organism evidence="14 15">
    <name type="scientific">Companilactobacillus halodurans</name>
    <dbReference type="NCBI Taxonomy" id="2584183"/>
    <lineage>
        <taxon>Bacteria</taxon>
        <taxon>Bacillati</taxon>
        <taxon>Bacillota</taxon>
        <taxon>Bacilli</taxon>
        <taxon>Lactobacillales</taxon>
        <taxon>Lactobacillaceae</taxon>
        <taxon>Companilactobacillus</taxon>
    </lineage>
</organism>
<dbReference type="SUPFAM" id="SSF47364">
    <property type="entry name" value="Domain of the SRP/SRP receptor G-proteins"/>
    <property type="match status" value="1"/>
</dbReference>
<dbReference type="GO" id="GO:0003924">
    <property type="term" value="F:GTPase activity"/>
    <property type="evidence" value="ECO:0007669"/>
    <property type="project" value="UniProtKB-UniRule"/>
</dbReference>
<dbReference type="InterPro" id="IPR027417">
    <property type="entry name" value="P-loop_NTPase"/>
</dbReference>
<evidence type="ECO:0000259" key="12">
    <source>
        <dbReference type="SMART" id="SM00962"/>
    </source>
</evidence>
<dbReference type="GO" id="GO:0005525">
    <property type="term" value="F:GTP binding"/>
    <property type="evidence" value="ECO:0007669"/>
    <property type="project" value="UniProtKB-UniRule"/>
</dbReference>
<dbReference type="Gene3D" id="1.20.120.140">
    <property type="entry name" value="Signal recognition particle SRP54, nucleotide-binding domain"/>
    <property type="match status" value="1"/>
</dbReference>
<keyword evidence="3 9" id="KW-0547">Nucleotide-binding</keyword>
<dbReference type="AlphaFoldDB" id="A0A5P0ZLF3"/>
<keyword evidence="6 9" id="KW-0472">Membrane</keyword>
<evidence type="ECO:0000313" key="15">
    <source>
        <dbReference type="Proteomes" id="UP000414364"/>
    </source>
</evidence>
<dbReference type="InterPro" id="IPR042101">
    <property type="entry name" value="SRP54_N_sf"/>
</dbReference>
<keyword evidence="5 9" id="KW-0342">GTP-binding</keyword>
<gene>
    <name evidence="9 14" type="primary">ftsY</name>
    <name evidence="14" type="ORF">FHL06_01510</name>
</gene>
<comment type="catalytic activity">
    <reaction evidence="8 9">
        <text>GTP + H2O = GDP + phosphate + H(+)</text>
        <dbReference type="Rhea" id="RHEA:19669"/>
        <dbReference type="ChEBI" id="CHEBI:15377"/>
        <dbReference type="ChEBI" id="CHEBI:15378"/>
        <dbReference type="ChEBI" id="CHEBI:37565"/>
        <dbReference type="ChEBI" id="CHEBI:43474"/>
        <dbReference type="ChEBI" id="CHEBI:58189"/>
        <dbReference type="EC" id="3.6.5.4"/>
    </reaction>
</comment>
<evidence type="ECO:0000256" key="1">
    <source>
        <dbReference type="ARBA" id="ARBA00022475"/>
    </source>
</evidence>
<evidence type="ECO:0000259" key="11">
    <source>
        <dbReference type="SMART" id="SM00382"/>
    </source>
</evidence>
<feature type="region of interest" description="Disordered" evidence="10">
    <location>
        <begin position="1"/>
        <end position="193"/>
    </location>
</feature>
<protein>
    <recommendedName>
        <fullName evidence="9">Signal recognition particle receptor FtsY</fullName>
        <shortName evidence="9">SRP receptor</shortName>
        <ecNumber evidence="9">3.6.5.4</ecNumber>
    </recommendedName>
</protein>
<feature type="compositionally biased region" description="Basic and acidic residues" evidence="10">
    <location>
        <begin position="1"/>
        <end position="35"/>
    </location>
</feature>
<dbReference type="RefSeq" id="WP_153384487.1">
    <property type="nucleotide sequence ID" value="NZ_VDFP01000002.1"/>
</dbReference>
<feature type="domain" description="SRP54-type proteins GTP-binding" evidence="12">
    <location>
        <begin position="297"/>
        <end position="498"/>
    </location>
</feature>
<dbReference type="GO" id="GO:0005737">
    <property type="term" value="C:cytoplasm"/>
    <property type="evidence" value="ECO:0007669"/>
    <property type="project" value="UniProtKB-SubCell"/>
</dbReference>
<dbReference type="InterPro" id="IPR004390">
    <property type="entry name" value="SR_rcpt_FtsY"/>
</dbReference>
<dbReference type="SMART" id="SM00963">
    <property type="entry name" value="SRP54_N"/>
    <property type="match status" value="1"/>
</dbReference>
<accession>A0A5P0ZLF3</accession>
<feature type="binding site" evidence="9">
    <location>
        <begin position="450"/>
        <end position="453"/>
    </location>
    <ligand>
        <name>GTP</name>
        <dbReference type="ChEBI" id="CHEBI:37565"/>
    </ligand>
</feature>
<keyword evidence="2 9" id="KW-0963">Cytoplasm</keyword>
<dbReference type="Gene3D" id="3.40.50.300">
    <property type="entry name" value="P-loop containing nucleotide triphosphate hydrolases"/>
    <property type="match status" value="1"/>
</dbReference>
<feature type="domain" description="AAA+ ATPase" evidence="11">
    <location>
        <begin position="296"/>
        <end position="474"/>
    </location>
</feature>
<keyword evidence="1 9" id="KW-1003">Cell membrane</keyword>
<dbReference type="EC" id="3.6.5.4" evidence="9"/>
<dbReference type="SMART" id="SM00382">
    <property type="entry name" value="AAA"/>
    <property type="match status" value="1"/>
</dbReference>
<evidence type="ECO:0000256" key="7">
    <source>
        <dbReference type="ARBA" id="ARBA00023170"/>
    </source>
</evidence>
<evidence type="ECO:0000256" key="6">
    <source>
        <dbReference type="ARBA" id="ARBA00023136"/>
    </source>
</evidence>
<dbReference type="Pfam" id="PF02881">
    <property type="entry name" value="SRP54_N"/>
    <property type="match status" value="1"/>
</dbReference>
<dbReference type="GO" id="GO:0005886">
    <property type="term" value="C:plasma membrane"/>
    <property type="evidence" value="ECO:0007669"/>
    <property type="project" value="UniProtKB-SubCell"/>
</dbReference>
<dbReference type="InterPro" id="IPR013822">
    <property type="entry name" value="Signal_recog_particl_SRP54_hlx"/>
</dbReference>
<dbReference type="FunFam" id="3.40.50.300:FF:000053">
    <property type="entry name" value="Signal recognition particle receptor FtsY"/>
    <property type="match status" value="1"/>
</dbReference>
<keyword evidence="4 9" id="KW-0378">Hydrolase</keyword>
<evidence type="ECO:0000256" key="3">
    <source>
        <dbReference type="ARBA" id="ARBA00022741"/>
    </source>
</evidence>
<keyword evidence="7 9" id="KW-0675">Receptor</keyword>
<comment type="function">
    <text evidence="9">Involved in targeting and insertion of nascent membrane proteins into the cytoplasmic membrane. Acts as a receptor for the complex formed by the signal recognition particle (SRP) and the ribosome-nascent chain (RNC).</text>
</comment>
<evidence type="ECO:0000256" key="9">
    <source>
        <dbReference type="HAMAP-Rule" id="MF_00920"/>
    </source>
</evidence>
<feature type="binding site" evidence="9">
    <location>
        <begin position="304"/>
        <end position="311"/>
    </location>
    <ligand>
        <name>GTP</name>
        <dbReference type="ChEBI" id="CHEBI:37565"/>
    </ligand>
</feature>